<dbReference type="Proteomes" id="UP001165460">
    <property type="component" value="Unassembled WGS sequence"/>
</dbReference>
<evidence type="ECO:0000313" key="1">
    <source>
        <dbReference type="EMBL" id="MCJ0742714.1"/>
    </source>
</evidence>
<proteinExistence type="predicted"/>
<dbReference type="RefSeq" id="WP_243361427.1">
    <property type="nucleotide sequence ID" value="NZ_JALGBH010000002.1"/>
</dbReference>
<name>A0ABS9ZWN7_9SPHI</name>
<sequence length="68" mass="8057">MNAEPEFKGFNHAISDVVRFLPSHDFFTIMLKNGKIVHYSPENYYDFLAWLRSHKIPDVRESWSKELG</sequence>
<protein>
    <submittedName>
        <fullName evidence="1">Uncharacterized protein</fullName>
    </submittedName>
</protein>
<accession>A0ABS9ZWN7</accession>
<comment type="caution">
    <text evidence="1">The sequence shown here is derived from an EMBL/GenBank/DDBJ whole genome shotgun (WGS) entry which is preliminary data.</text>
</comment>
<dbReference type="EMBL" id="JALGBH010000002">
    <property type="protein sequence ID" value="MCJ0742714.1"/>
    <property type="molecule type" value="Genomic_DNA"/>
</dbReference>
<organism evidence="1 2">
    <name type="scientific">Pedobacter montanisoli</name>
    <dbReference type="NCBI Taxonomy" id="2923277"/>
    <lineage>
        <taxon>Bacteria</taxon>
        <taxon>Pseudomonadati</taxon>
        <taxon>Bacteroidota</taxon>
        <taxon>Sphingobacteriia</taxon>
        <taxon>Sphingobacteriales</taxon>
        <taxon>Sphingobacteriaceae</taxon>
        <taxon>Pedobacter</taxon>
    </lineage>
</organism>
<gene>
    <name evidence="1" type="ORF">MMF97_08330</name>
</gene>
<evidence type="ECO:0000313" key="2">
    <source>
        <dbReference type="Proteomes" id="UP001165460"/>
    </source>
</evidence>
<keyword evidence="2" id="KW-1185">Reference proteome</keyword>
<reference evidence="1" key="1">
    <citation type="submission" date="2022-03" db="EMBL/GenBank/DDBJ databases">
        <authorList>
            <person name="Woo C.Y."/>
        </authorList>
    </citation>
    <scope>NUCLEOTIDE SEQUENCE</scope>
    <source>
        <strain evidence="1">CYS-01</strain>
    </source>
</reference>